<reference evidence="2" key="2">
    <citation type="journal article" date="2015" name="Data Brief">
        <title>Shoot transcriptome of the giant reed, Arundo donax.</title>
        <authorList>
            <person name="Barrero R.A."/>
            <person name="Guerrero F.D."/>
            <person name="Moolhuijzen P."/>
            <person name="Goolsby J.A."/>
            <person name="Tidwell J."/>
            <person name="Bellgard S.E."/>
            <person name="Bellgard M.I."/>
        </authorList>
    </citation>
    <scope>NUCLEOTIDE SEQUENCE</scope>
    <source>
        <tissue evidence="2">Shoot tissue taken approximately 20 cm above the soil surface</tissue>
    </source>
</reference>
<name>A0A0A9DDX3_ARUDO</name>
<accession>A0A0A9DDX3</accession>
<proteinExistence type="predicted"/>
<dbReference type="AlphaFoldDB" id="A0A0A9DDX3"/>
<dbReference type="EMBL" id="GBRH01211116">
    <property type="protein sequence ID" value="JAD86779.1"/>
    <property type="molecule type" value="Transcribed_RNA"/>
</dbReference>
<feature type="compositionally biased region" description="Polar residues" evidence="1">
    <location>
        <begin position="1"/>
        <end position="17"/>
    </location>
</feature>
<reference evidence="2" key="1">
    <citation type="submission" date="2014-09" db="EMBL/GenBank/DDBJ databases">
        <authorList>
            <person name="Magalhaes I.L.F."/>
            <person name="Oliveira U."/>
            <person name="Santos F.R."/>
            <person name="Vidigal T.H.D.A."/>
            <person name="Brescovit A.D."/>
            <person name="Santos A.J."/>
        </authorList>
    </citation>
    <scope>NUCLEOTIDE SEQUENCE</scope>
    <source>
        <tissue evidence="2">Shoot tissue taken approximately 20 cm above the soil surface</tissue>
    </source>
</reference>
<evidence type="ECO:0000256" key="1">
    <source>
        <dbReference type="SAM" id="MobiDB-lite"/>
    </source>
</evidence>
<feature type="compositionally biased region" description="Basic and acidic residues" evidence="1">
    <location>
        <begin position="74"/>
        <end position="91"/>
    </location>
</feature>
<sequence length="91" mass="9545">MRSETNPPRNLQTNPSSPLRHDRLAPPLAAFSPVPAAGPSPPRSATEVPGVPPCCPPVAASARQPRRGPCRWGEAVRRDAGFQEREGGGSG</sequence>
<organism evidence="2">
    <name type="scientific">Arundo donax</name>
    <name type="common">Giant reed</name>
    <name type="synonym">Donax arundinaceus</name>
    <dbReference type="NCBI Taxonomy" id="35708"/>
    <lineage>
        <taxon>Eukaryota</taxon>
        <taxon>Viridiplantae</taxon>
        <taxon>Streptophyta</taxon>
        <taxon>Embryophyta</taxon>
        <taxon>Tracheophyta</taxon>
        <taxon>Spermatophyta</taxon>
        <taxon>Magnoliopsida</taxon>
        <taxon>Liliopsida</taxon>
        <taxon>Poales</taxon>
        <taxon>Poaceae</taxon>
        <taxon>PACMAD clade</taxon>
        <taxon>Arundinoideae</taxon>
        <taxon>Arundineae</taxon>
        <taxon>Arundo</taxon>
    </lineage>
</organism>
<protein>
    <submittedName>
        <fullName evidence="2">Uncharacterized protein</fullName>
    </submittedName>
</protein>
<evidence type="ECO:0000313" key="2">
    <source>
        <dbReference type="EMBL" id="JAD86779.1"/>
    </source>
</evidence>
<feature type="region of interest" description="Disordered" evidence="1">
    <location>
        <begin position="1"/>
        <end position="91"/>
    </location>
</feature>